<dbReference type="PRINTS" id="PR00885">
    <property type="entry name" value="BCTERIALGSPH"/>
</dbReference>
<evidence type="ECO:0000313" key="8">
    <source>
        <dbReference type="Proteomes" id="UP000619761"/>
    </source>
</evidence>
<keyword evidence="5 6" id="KW-0472">Membrane</keyword>
<comment type="subcellular location">
    <subcellularLocation>
        <location evidence="1">Membrane</location>
        <topology evidence="1">Single-pass membrane protein</topology>
    </subcellularLocation>
</comment>
<dbReference type="RefSeq" id="WP_268247529.1">
    <property type="nucleotide sequence ID" value="NZ_BMYZ01000004.1"/>
</dbReference>
<evidence type="ECO:0000256" key="5">
    <source>
        <dbReference type="ARBA" id="ARBA00023136"/>
    </source>
</evidence>
<proteinExistence type="predicted"/>
<name>A0ABQ3BA68_9GAMM</name>
<keyword evidence="3 6" id="KW-0812">Transmembrane</keyword>
<reference evidence="8" key="1">
    <citation type="journal article" date="2019" name="Int. J. Syst. Evol. Microbiol.">
        <title>The Global Catalogue of Microorganisms (GCM) 10K type strain sequencing project: providing services to taxonomists for standard genome sequencing and annotation.</title>
        <authorList>
            <consortium name="The Broad Institute Genomics Platform"/>
            <consortium name="The Broad Institute Genome Sequencing Center for Infectious Disease"/>
            <person name="Wu L."/>
            <person name="Ma J."/>
        </authorList>
    </citation>
    <scope>NUCLEOTIDE SEQUENCE [LARGE SCALE GENOMIC DNA]</scope>
    <source>
        <strain evidence="8">KCTC 32239</strain>
    </source>
</reference>
<gene>
    <name evidence="7" type="primary">gspH</name>
    <name evidence="7" type="ORF">GCM10011613_35040</name>
</gene>
<comment type="caution">
    <text evidence="7">The sequence shown here is derived from an EMBL/GenBank/DDBJ whole genome shotgun (WGS) entry which is preliminary data.</text>
</comment>
<accession>A0ABQ3BA68</accession>
<keyword evidence="8" id="KW-1185">Reference proteome</keyword>
<evidence type="ECO:0000256" key="4">
    <source>
        <dbReference type="ARBA" id="ARBA00022989"/>
    </source>
</evidence>
<dbReference type="SUPFAM" id="SSF54523">
    <property type="entry name" value="Pili subunits"/>
    <property type="match status" value="1"/>
</dbReference>
<organism evidence="7 8">
    <name type="scientific">Cellvibrio zantedeschiae</name>
    <dbReference type="NCBI Taxonomy" id="1237077"/>
    <lineage>
        <taxon>Bacteria</taxon>
        <taxon>Pseudomonadati</taxon>
        <taxon>Pseudomonadota</taxon>
        <taxon>Gammaproteobacteria</taxon>
        <taxon>Cellvibrionales</taxon>
        <taxon>Cellvibrionaceae</taxon>
        <taxon>Cellvibrio</taxon>
    </lineage>
</organism>
<evidence type="ECO:0000256" key="6">
    <source>
        <dbReference type="SAM" id="Phobius"/>
    </source>
</evidence>
<feature type="transmembrane region" description="Helical" evidence="6">
    <location>
        <begin position="12"/>
        <end position="32"/>
    </location>
</feature>
<dbReference type="InterPro" id="IPR012902">
    <property type="entry name" value="N_methyl_site"/>
</dbReference>
<keyword evidence="4 6" id="KW-1133">Transmembrane helix</keyword>
<evidence type="ECO:0000313" key="7">
    <source>
        <dbReference type="EMBL" id="GGY86842.1"/>
    </source>
</evidence>
<dbReference type="PROSITE" id="PS00409">
    <property type="entry name" value="PROKAR_NTER_METHYL"/>
    <property type="match status" value="1"/>
</dbReference>
<dbReference type="Proteomes" id="UP000619761">
    <property type="component" value="Unassembled WGS sequence"/>
</dbReference>
<dbReference type="InterPro" id="IPR002416">
    <property type="entry name" value="T2SS_protein-GspH"/>
</dbReference>
<evidence type="ECO:0000256" key="1">
    <source>
        <dbReference type="ARBA" id="ARBA00004167"/>
    </source>
</evidence>
<dbReference type="InterPro" id="IPR045584">
    <property type="entry name" value="Pilin-like"/>
</dbReference>
<sequence length="193" mass="21771">MIRHGHLGSVRGFTLIEIMIVVFIIGLMATVITLSVGEDKSKAAPRLEAQAFMQAVGFVSEFAALNGEVVAMFISPRESSDSLGKYWCYNWQRYRDNAWVKLPEDSLSEHCMDERVQWELVVEGHLYTYDPDLETQPPVLVFSPSGEATPVEMALFEQGTGTNTEAQHIEIDMMGNSHWREEDEAQKSNEAVR</sequence>
<protein>
    <submittedName>
        <fullName evidence="7">Type II secretion system protein H</fullName>
    </submittedName>
</protein>
<evidence type="ECO:0000256" key="2">
    <source>
        <dbReference type="ARBA" id="ARBA00022481"/>
    </source>
</evidence>
<evidence type="ECO:0000256" key="3">
    <source>
        <dbReference type="ARBA" id="ARBA00022692"/>
    </source>
</evidence>
<dbReference type="Gene3D" id="3.55.40.10">
    <property type="entry name" value="minor pseudopilin epsh domain"/>
    <property type="match status" value="1"/>
</dbReference>
<dbReference type="Pfam" id="PF07963">
    <property type="entry name" value="N_methyl"/>
    <property type="match status" value="1"/>
</dbReference>
<dbReference type="EMBL" id="BMYZ01000004">
    <property type="protein sequence ID" value="GGY86842.1"/>
    <property type="molecule type" value="Genomic_DNA"/>
</dbReference>
<keyword evidence="2" id="KW-0488">Methylation</keyword>
<dbReference type="NCBIfam" id="TIGR02532">
    <property type="entry name" value="IV_pilin_GFxxxE"/>
    <property type="match status" value="1"/>
</dbReference>